<protein>
    <submittedName>
        <fullName evidence="2">Uncharacterized protein</fullName>
    </submittedName>
</protein>
<proteinExistence type="predicted"/>
<evidence type="ECO:0000256" key="1">
    <source>
        <dbReference type="SAM" id="Coils"/>
    </source>
</evidence>
<dbReference type="STRING" id="88036.D8RZ59"/>
<dbReference type="AlphaFoldDB" id="D8RZ59"/>
<keyword evidence="1" id="KW-0175">Coiled coil</keyword>
<feature type="coiled-coil region" evidence="1">
    <location>
        <begin position="33"/>
        <end position="60"/>
    </location>
</feature>
<dbReference type="InParanoid" id="D8RZ59"/>
<dbReference type="PANTHER" id="PTHR35689:SF1">
    <property type="entry name" value="EARLY ENDOSOME ANTIGEN"/>
    <property type="match status" value="1"/>
</dbReference>
<evidence type="ECO:0000313" key="2">
    <source>
        <dbReference type="EMBL" id="EFJ22554.1"/>
    </source>
</evidence>
<dbReference type="eggNOG" id="ENOG502QQEN">
    <property type="taxonomic scope" value="Eukaryota"/>
</dbReference>
<gene>
    <name evidence="2" type="ORF">SELMODRAFT_416398</name>
</gene>
<dbReference type="Gramene" id="EFJ22554">
    <property type="protein sequence ID" value="EFJ22554"/>
    <property type="gene ID" value="SELMODRAFT_416398"/>
</dbReference>
<dbReference type="EMBL" id="GL377595">
    <property type="protein sequence ID" value="EFJ22554.1"/>
    <property type="molecule type" value="Genomic_DNA"/>
</dbReference>
<dbReference type="HOGENOM" id="CLU_1095812_0_0_1"/>
<dbReference type="KEGG" id="smo:SELMODRAFT_416398"/>
<organism evidence="3">
    <name type="scientific">Selaginella moellendorffii</name>
    <name type="common">Spikemoss</name>
    <dbReference type="NCBI Taxonomy" id="88036"/>
    <lineage>
        <taxon>Eukaryota</taxon>
        <taxon>Viridiplantae</taxon>
        <taxon>Streptophyta</taxon>
        <taxon>Embryophyta</taxon>
        <taxon>Tracheophyta</taxon>
        <taxon>Lycopodiopsida</taxon>
        <taxon>Selaginellales</taxon>
        <taxon>Selaginellaceae</taxon>
        <taxon>Selaginella</taxon>
    </lineage>
</organism>
<feature type="coiled-coil region" evidence="1">
    <location>
        <begin position="103"/>
        <end position="145"/>
    </location>
</feature>
<name>D8RZ59_SELML</name>
<dbReference type="PANTHER" id="PTHR35689">
    <property type="entry name" value="EARLY ENDOSOME ANTIGEN"/>
    <property type="match status" value="1"/>
</dbReference>
<dbReference type="Proteomes" id="UP000001514">
    <property type="component" value="Unassembled WGS sequence"/>
</dbReference>
<reference evidence="2 3" key="1">
    <citation type="journal article" date="2011" name="Science">
        <title>The Selaginella genome identifies genetic changes associated with the evolution of vascular plants.</title>
        <authorList>
            <person name="Banks J.A."/>
            <person name="Nishiyama T."/>
            <person name="Hasebe M."/>
            <person name="Bowman J.L."/>
            <person name="Gribskov M."/>
            <person name="dePamphilis C."/>
            <person name="Albert V.A."/>
            <person name="Aono N."/>
            <person name="Aoyama T."/>
            <person name="Ambrose B.A."/>
            <person name="Ashton N.W."/>
            <person name="Axtell M.J."/>
            <person name="Barker E."/>
            <person name="Barker M.S."/>
            <person name="Bennetzen J.L."/>
            <person name="Bonawitz N.D."/>
            <person name="Chapple C."/>
            <person name="Cheng C."/>
            <person name="Correa L.G."/>
            <person name="Dacre M."/>
            <person name="DeBarry J."/>
            <person name="Dreyer I."/>
            <person name="Elias M."/>
            <person name="Engstrom E.M."/>
            <person name="Estelle M."/>
            <person name="Feng L."/>
            <person name="Finet C."/>
            <person name="Floyd S.K."/>
            <person name="Frommer W.B."/>
            <person name="Fujita T."/>
            <person name="Gramzow L."/>
            <person name="Gutensohn M."/>
            <person name="Harholt J."/>
            <person name="Hattori M."/>
            <person name="Heyl A."/>
            <person name="Hirai T."/>
            <person name="Hiwatashi Y."/>
            <person name="Ishikawa M."/>
            <person name="Iwata M."/>
            <person name="Karol K.G."/>
            <person name="Koehler B."/>
            <person name="Kolukisaoglu U."/>
            <person name="Kubo M."/>
            <person name="Kurata T."/>
            <person name="Lalonde S."/>
            <person name="Li K."/>
            <person name="Li Y."/>
            <person name="Litt A."/>
            <person name="Lyons E."/>
            <person name="Manning G."/>
            <person name="Maruyama T."/>
            <person name="Michael T.P."/>
            <person name="Mikami K."/>
            <person name="Miyazaki S."/>
            <person name="Morinaga S."/>
            <person name="Murata T."/>
            <person name="Mueller-Roeber B."/>
            <person name="Nelson D.R."/>
            <person name="Obara M."/>
            <person name="Oguri Y."/>
            <person name="Olmstead R.G."/>
            <person name="Onodera N."/>
            <person name="Petersen B.L."/>
            <person name="Pils B."/>
            <person name="Prigge M."/>
            <person name="Rensing S.A."/>
            <person name="Riano-Pachon D.M."/>
            <person name="Roberts A.W."/>
            <person name="Sato Y."/>
            <person name="Scheller H.V."/>
            <person name="Schulz B."/>
            <person name="Schulz C."/>
            <person name="Shakirov E.V."/>
            <person name="Shibagaki N."/>
            <person name="Shinohara N."/>
            <person name="Shippen D.E."/>
            <person name="Soerensen I."/>
            <person name="Sotooka R."/>
            <person name="Sugimoto N."/>
            <person name="Sugita M."/>
            <person name="Sumikawa N."/>
            <person name="Tanurdzic M."/>
            <person name="Theissen G."/>
            <person name="Ulvskov P."/>
            <person name="Wakazuki S."/>
            <person name="Weng J.K."/>
            <person name="Willats W.W."/>
            <person name="Wipf D."/>
            <person name="Wolf P.G."/>
            <person name="Yang L."/>
            <person name="Zimmer A.D."/>
            <person name="Zhu Q."/>
            <person name="Mitros T."/>
            <person name="Hellsten U."/>
            <person name="Loque D."/>
            <person name="Otillar R."/>
            <person name="Salamov A."/>
            <person name="Schmutz J."/>
            <person name="Shapiro H."/>
            <person name="Lindquist E."/>
            <person name="Lucas S."/>
            <person name="Rokhsar D."/>
            <person name="Grigoriev I.V."/>
        </authorList>
    </citation>
    <scope>NUCLEOTIDE SEQUENCE [LARGE SCALE GENOMIC DNA]</scope>
</reference>
<dbReference type="OMA" id="MWNSLRP"/>
<dbReference type="OrthoDB" id="1913731at2759"/>
<sequence>MESYMEGSIAHMVGLSCADQQLREKLQLAERSQLDLQSQVHCLQERLREIQQKYNTAKVEASLSAQALKRQIAETQKVAEYCKHLSEECSRLENECLLYHNDRQIFMEAADDAEERAAAAEHRAADELREEFEQRRNRMEEERLVHDMVASAVNAAALRAVERERDAAVHKMRASERCVQGLFGEIQDLRKDAQQYEANLKKAEVEVEFLYQENNELKLLLGGKYPGSTGQAISPLHIQGVRSSVMLPSRAVRC</sequence>
<keyword evidence="3" id="KW-1185">Reference proteome</keyword>
<evidence type="ECO:0000313" key="3">
    <source>
        <dbReference type="Proteomes" id="UP000001514"/>
    </source>
</evidence>
<feature type="coiled-coil region" evidence="1">
    <location>
        <begin position="179"/>
        <end position="220"/>
    </location>
</feature>
<accession>D8RZ59</accession>